<dbReference type="InterPro" id="IPR011990">
    <property type="entry name" value="TPR-like_helical_dom_sf"/>
</dbReference>
<evidence type="ECO:0000256" key="2">
    <source>
        <dbReference type="SAM" id="MobiDB-lite"/>
    </source>
</evidence>
<gene>
    <name evidence="3" type="ORF">VNO78_10720</name>
</gene>
<evidence type="ECO:0000313" key="3">
    <source>
        <dbReference type="EMBL" id="KAK7399535.1"/>
    </source>
</evidence>
<dbReference type="Proteomes" id="UP001386955">
    <property type="component" value="Unassembled WGS sequence"/>
</dbReference>
<evidence type="ECO:0000256" key="1">
    <source>
        <dbReference type="PROSITE-ProRule" id="PRU00339"/>
    </source>
</evidence>
<dbReference type="SMART" id="SM00028">
    <property type="entry name" value="TPR"/>
    <property type="match status" value="8"/>
</dbReference>
<proteinExistence type="predicted"/>
<feature type="compositionally biased region" description="Low complexity" evidence="2">
    <location>
        <begin position="59"/>
        <end position="70"/>
    </location>
</feature>
<feature type="region of interest" description="Disordered" evidence="2">
    <location>
        <begin position="26"/>
        <end position="103"/>
    </location>
</feature>
<keyword evidence="4" id="KW-1185">Reference proteome</keyword>
<protein>
    <recommendedName>
        <fullName evidence="5">Inactive TPR repeat-containing thioredoxin TTL3-like</fullName>
    </recommendedName>
</protein>
<dbReference type="PANTHER" id="PTHR46050:SF7">
    <property type="entry name" value="TETRATRICOPEPTIDE REPEAT (TPR)-LIKE SUPERFAMILY PROTEIN"/>
    <property type="match status" value="1"/>
</dbReference>
<evidence type="ECO:0000313" key="4">
    <source>
        <dbReference type="Proteomes" id="UP001386955"/>
    </source>
</evidence>
<dbReference type="Pfam" id="PF13432">
    <property type="entry name" value="TPR_16"/>
    <property type="match status" value="1"/>
</dbReference>
<evidence type="ECO:0008006" key="5">
    <source>
        <dbReference type="Google" id="ProtNLM"/>
    </source>
</evidence>
<dbReference type="Pfam" id="PF13431">
    <property type="entry name" value="TPR_17"/>
    <property type="match status" value="1"/>
</dbReference>
<dbReference type="EMBL" id="JAYMYS010000003">
    <property type="protein sequence ID" value="KAK7399535.1"/>
    <property type="molecule type" value="Genomic_DNA"/>
</dbReference>
<dbReference type="InterPro" id="IPR044534">
    <property type="entry name" value="TTL1-4"/>
</dbReference>
<organism evidence="3 4">
    <name type="scientific">Psophocarpus tetragonolobus</name>
    <name type="common">Winged bean</name>
    <name type="synonym">Dolichos tetragonolobus</name>
    <dbReference type="NCBI Taxonomy" id="3891"/>
    <lineage>
        <taxon>Eukaryota</taxon>
        <taxon>Viridiplantae</taxon>
        <taxon>Streptophyta</taxon>
        <taxon>Embryophyta</taxon>
        <taxon>Tracheophyta</taxon>
        <taxon>Spermatophyta</taxon>
        <taxon>Magnoliopsida</taxon>
        <taxon>eudicotyledons</taxon>
        <taxon>Gunneridae</taxon>
        <taxon>Pentapetalae</taxon>
        <taxon>rosids</taxon>
        <taxon>fabids</taxon>
        <taxon>Fabales</taxon>
        <taxon>Fabaceae</taxon>
        <taxon>Papilionoideae</taxon>
        <taxon>50 kb inversion clade</taxon>
        <taxon>NPAAA clade</taxon>
        <taxon>indigoferoid/millettioid clade</taxon>
        <taxon>Phaseoleae</taxon>
        <taxon>Psophocarpus</taxon>
    </lineage>
</organism>
<reference evidence="3 4" key="1">
    <citation type="submission" date="2024-01" db="EMBL/GenBank/DDBJ databases">
        <title>The genomes of 5 underutilized Papilionoideae crops provide insights into root nodulation and disease resistanc.</title>
        <authorList>
            <person name="Jiang F."/>
        </authorList>
    </citation>
    <scope>NUCLEOTIDE SEQUENCE [LARGE SCALE GENOMIC DNA]</scope>
    <source>
        <strain evidence="3">DUOXIRENSHENG_FW03</strain>
        <tissue evidence="3">Leaves</tissue>
    </source>
</reference>
<dbReference type="PANTHER" id="PTHR46050">
    <property type="entry name" value="TPR REPEAT-CONTAINING THIOREDOXIN"/>
    <property type="match status" value="1"/>
</dbReference>
<feature type="repeat" description="TPR" evidence="1">
    <location>
        <begin position="205"/>
        <end position="238"/>
    </location>
</feature>
<dbReference type="PROSITE" id="PS50005">
    <property type="entry name" value="TPR"/>
    <property type="match status" value="2"/>
</dbReference>
<dbReference type="SUPFAM" id="SSF48452">
    <property type="entry name" value="TPR-like"/>
    <property type="match status" value="2"/>
</dbReference>
<comment type="caution">
    <text evidence="3">The sequence shown here is derived from an EMBL/GenBank/DDBJ whole genome shotgun (WGS) entry which is preliminary data.</text>
</comment>
<feature type="region of interest" description="Disordered" evidence="2">
    <location>
        <begin position="163"/>
        <end position="194"/>
    </location>
</feature>
<dbReference type="Gene3D" id="1.25.40.10">
    <property type="entry name" value="Tetratricopeptide repeat domain"/>
    <property type="match status" value="1"/>
</dbReference>
<feature type="repeat" description="TPR" evidence="1">
    <location>
        <begin position="393"/>
        <end position="426"/>
    </location>
</feature>
<keyword evidence="1" id="KW-0802">TPR repeat</keyword>
<dbReference type="Pfam" id="PF13181">
    <property type="entry name" value="TPR_8"/>
    <property type="match status" value="1"/>
</dbReference>
<feature type="compositionally biased region" description="Polar residues" evidence="2">
    <location>
        <begin position="175"/>
        <end position="186"/>
    </location>
</feature>
<dbReference type="GO" id="GO:0005737">
    <property type="term" value="C:cytoplasm"/>
    <property type="evidence" value="ECO:0007669"/>
    <property type="project" value="TreeGrafter"/>
</dbReference>
<dbReference type="InterPro" id="IPR019734">
    <property type="entry name" value="TPR_rpt"/>
</dbReference>
<sequence length="561" mass="62757">MGNTSPQNKCGCGGLMTSVFWRSAPNNNNTNNFEKSSKANVPDTKKEQGGFEDVTFIETSSSNNKTTNSSPPKPLHKPNHVVNQTHHPKVSPSEGYVNNGRRVPKEALGISGELERMLTERQKGSNTLLRASSNNVMMFGNLGNLRQGGNTNNYSQNVRDCRAEQRDENPAANGRYTNRTMENASDGSKEQPGSLCRVVSTRMDPEQLKIMGNEDYKNGRFQAALALYDAAIAIDPNKASYRSNKSAALTALGRLLEAVFECREAIRIEPRYLRAHYRLANLNMRLGETDKALYHYKQAGSEADPDEIAKVKKIQFHLNKCTEARRLGDWNNLIKETNNVISSGADSAPQIFALQAEAFLKLRRHHQAEATMSKGSKFDVEMCTKFFGPICHANFLLIQTRVYLATGRFEDALVAIERACKLDPSNNEVKKVMRKARAVATARSNGNELFKASKFSEACVAYGEGLENDPYNSVLLCNRAACRSKLGQFEEAVEDCNVALNLRPSYTKARLRRAHCNAMLQRWEASIQDYEILVKERPEDEELSRALMESREHATKQRGEV</sequence>
<dbReference type="AlphaFoldDB" id="A0AAN9XMZ9"/>
<name>A0AAN9XMZ9_PSOTE</name>
<accession>A0AAN9XMZ9</accession>